<evidence type="ECO:0000313" key="1">
    <source>
        <dbReference type="EMBL" id="KAJ6983576.1"/>
    </source>
</evidence>
<dbReference type="AlphaFoldDB" id="A0AAD6ME18"/>
<evidence type="ECO:0000313" key="2">
    <source>
        <dbReference type="EMBL" id="KAJ6983581.1"/>
    </source>
</evidence>
<reference evidence="2" key="1">
    <citation type="journal article" date="2023" name="Mol. Ecol. Resour.">
        <title>Chromosome-level genome assembly of a triploid poplar Populus alba 'Berolinensis'.</title>
        <authorList>
            <person name="Chen S."/>
            <person name="Yu Y."/>
            <person name="Wang X."/>
            <person name="Wang S."/>
            <person name="Zhang T."/>
            <person name="Zhou Y."/>
            <person name="He R."/>
            <person name="Meng N."/>
            <person name="Wang Y."/>
            <person name="Liu W."/>
            <person name="Liu Z."/>
            <person name="Liu J."/>
            <person name="Guo Q."/>
            <person name="Huang H."/>
            <person name="Sederoff R.R."/>
            <person name="Wang G."/>
            <person name="Qu G."/>
            <person name="Chen S."/>
        </authorList>
    </citation>
    <scope>NUCLEOTIDE SEQUENCE</scope>
    <source>
        <strain evidence="2">SC-2020</strain>
    </source>
</reference>
<evidence type="ECO:0000313" key="3">
    <source>
        <dbReference type="Proteomes" id="UP001164929"/>
    </source>
</evidence>
<protein>
    <submittedName>
        <fullName evidence="2">Uncharacterized protein</fullName>
    </submittedName>
</protein>
<gene>
    <name evidence="1" type="ORF">NC653_026408</name>
    <name evidence="2" type="ORF">NC653_026411</name>
</gene>
<keyword evidence="3" id="KW-1185">Reference proteome</keyword>
<comment type="caution">
    <text evidence="2">The sequence shown here is derived from an EMBL/GenBank/DDBJ whole genome shotgun (WGS) entry which is preliminary data.</text>
</comment>
<dbReference type="EMBL" id="JAQIZT010000010">
    <property type="protein sequence ID" value="KAJ6983576.1"/>
    <property type="molecule type" value="Genomic_DNA"/>
</dbReference>
<sequence>MGWSLLTNHTFSVFEQINEISIFNGVRDDRPKPGRLRNRYAQKLGHKRGVTVLDATEWVAVSHMNASIKARKEFACVSSLLQWPLRKGAVCGGLDRLFDPIPFSVSQRPFTRMAYHFRLSLFSSFGLSSSSLGWCARYSLWVDRMARPLRLYLIFLISPLYQKLI</sequence>
<organism evidence="2 3">
    <name type="scientific">Populus alba x Populus x berolinensis</name>
    <dbReference type="NCBI Taxonomy" id="444605"/>
    <lineage>
        <taxon>Eukaryota</taxon>
        <taxon>Viridiplantae</taxon>
        <taxon>Streptophyta</taxon>
        <taxon>Embryophyta</taxon>
        <taxon>Tracheophyta</taxon>
        <taxon>Spermatophyta</taxon>
        <taxon>Magnoliopsida</taxon>
        <taxon>eudicotyledons</taxon>
        <taxon>Gunneridae</taxon>
        <taxon>Pentapetalae</taxon>
        <taxon>rosids</taxon>
        <taxon>fabids</taxon>
        <taxon>Malpighiales</taxon>
        <taxon>Salicaceae</taxon>
        <taxon>Saliceae</taxon>
        <taxon>Populus</taxon>
    </lineage>
</organism>
<dbReference type="EMBL" id="JAQIZT010000010">
    <property type="protein sequence ID" value="KAJ6983581.1"/>
    <property type="molecule type" value="Genomic_DNA"/>
</dbReference>
<name>A0AAD6ME18_9ROSI</name>
<accession>A0AAD6ME18</accession>
<proteinExistence type="predicted"/>
<dbReference type="Proteomes" id="UP001164929">
    <property type="component" value="Chromosome 10"/>
</dbReference>